<evidence type="ECO:0000313" key="2">
    <source>
        <dbReference type="Proteomes" id="UP000326852"/>
    </source>
</evidence>
<organism evidence="1 2">
    <name type="scientific">Arthrobacter yangruifuii</name>
    <dbReference type="NCBI Taxonomy" id="2606616"/>
    <lineage>
        <taxon>Bacteria</taxon>
        <taxon>Bacillati</taxon>
        <taxon>Actinomycetota</taxon>
        <taxon>Actinomycetes</taxon>
        <taxon>Micrococcales</taxon>
        <taxon>Micrococcaceae</taxon>
        <taxon>Arthrobacter</taxon>
    </lineage>
</organism>
<gene>
    <name evidence="1" type="ORF">GD627_08670</name>
</gene>
<sequence length="121" mass="13272">MNKSNGCLVTIVIGLLAFAWVMSAVWHNAIDDGRTPPESAFPAVPPNAVIKSNEVKCGSGGCWRVMVIEADSVSAYQIITKMDLAEERCGSRNILTMSRVCVGADYLTHAKVLQVYMRYDF</sequence>
<proteinExistence type="predicted"/>
<comment type="caution">
    <text evidence="1">The sequence shown here is derived from an EMBL/GenBank/DDBJ whole genome shotgun (WGS) entry which is preliminary data.</text>
</comment>
<evidence type="ECO:0000313" key="1">
    <source>
        <dbReference type="EMBL" id="KAD3632920.1"/>
    </source>
</evidence>
<accession>A0A5N6MH78</accession>
<protein>
    <submittedName>
        <fullName evidence="1">Uncharacterized protein</fullName>
    </submittedName>
</protein>
<dbReference type="AlphaFoldDB" id="A0A5N6MH78"/>
<dbReference type="EMBL" id="VTFX01000004">
    <property type="protein sequence ID" value="KAD3632920.1"/>
    <property type="molecule type" value="Genomic_DNA"/>
</dbReference>
<name>A0A5N6MH78_9MICC</name>
<keyword evidence="2" id="KW-1185">Reference proteome</keyword>
<reference evidence="1 2" key="1">
    <citation type="submission" date="2019-08" db="EMBL/GenBank/DDBJ databases">
        <title>Arthrobacter sp. nov., isolated from plateau pika and Tibetan wild ass.</title>
        <authorList>
            <person name="Ge Y."/>
        </authorList>
    </citation>
    <scope>NUCLEOTIDE SEQUENCE [LARGE SCALE GENOMIC DNA]</scope>
    <source>
        <strain evidence="1 2">785</strain>
    </source>
</reference>
<dbReference type="RefSeq" id="WP_152272170.1">
    <property type="nucleotide sequence ID" value="NZ_VTFX01000004.1"/>
</dbReference>
<dbReference type="Proteomes" id="UP000326852">
    <property type="component" value="Unassembled WGS sequence"/>
</dbReference>